<comment type="caution">
    <text evidence="3">The sequence shown here is derived from an EMBL/GenBank/DDBJ whole genome shotgun (WGS) entry which is preliminary data.</text>
</comment>
<gene>
    <name evidence="3" type="ORF">ERUC_LOCUS20030</name>
</gene>
<proteinExistence type="predicted"/>
<dbReference type="InterPro" id="IPR055411">
    <property type="entry name" value="LRR_FXL15/At3g58940/PEG3-like"/>
</dbReference>
<feature type="domain" description="FBD" evidence="2">
    <location>
        <begin position="344"/>
        <end position="413"/>
    </location>
</feature>
<dbReference type="Pfam" id="PF24758">
    <property type="entry name" value="LRR_At5g56370"/>
    <property type="match status" value="1"/>
</dbReference>
<dbReference type="PANTHER" id="PTHR31900:SF34">
    <property type="entry name" value="EMB|CAB62440.1-RELATED"/>
    <property type="match status" value="1"/>
</dbReference>
<organism evidence="3 4">
    <name type="scientific">Eruca vesicaria subsp. sativa</name>
    <name type="common">Garden rocket</name>
    <name type="synonym">Eruca sativa</name>
    <dbReference type="NCBI Taxonomy" id="29727"/>
    <lineage>
        <taxon>Eukaryota</taxon>
        <taxon>Viridiplantae</taxon>
        <taxon>Streptophyta</taxon>
        <taxon>Embryophyta</taxon>
        <taxon>Tracheophyta</taxon>
        <taxon>Spermatophyta</taxon>
        <taxon>Magnoliopsida</taxon>
        <taxon>eudicotyledons</taxon>
        <taxon>Gunneridae</taxon>
        <taxon>Pentapetalae</taxon>
        <taxon>rosids</taxon>
        <taxon>malvids</taxon>
        <taxon>Brassicales</taxon>
        <taxon>Brassicaceae</taxon>
        <taxon>Brassiceae</taxon>
        <taxon>Eruca</taxon>
    </lineage>
</organism>
<dbReference type="SUPFAM" id="SSF52047">
    <property type="entry name" value="RNI-like"/>
    <property type="match status" value="1"/>
</dbReference>
<evidence type="ECO:0000313" key="4">
    <source>
        <dbReference type="Proteomes" id="UP001642260"/>
    </source>
</evidence>
<dbReference type="InterPro" id="IPR006566">
    <property type="entry name" value="FBD"/>
</dbReference>
<evidence type="ECO:0000256" key="1">
    <source>
        <dbReference type="SAM" id="Phobius"/>
    </source>
</evidence>
<accession>A0ABC8K6W4</accession>
<keyword evidence="4" id="KW-1185">Reference proteome</keyword>
<dbReference type="PANTHER" id="PTHR31900">
    <property type="entry name" value="F-BOX/RNI SUPERFAMILY PROTEIN-RELATED"/>
    <property type="match status" value="1"/>
</dbReference>
<dbReference type="SMART" id="SM00579">
    <property type="entry name" value="FBD"/>
    <property type="match status" value="1"/>
</dbReference>
<name>A0ABC8K6W4_ERUVS</name>
<dbReference type="EMBL" id="CAKOAT010190266">
    <property type="protein sequence ID" value="CAH8354275.1"/>
    <property type="molecule type" value="Genomic_DNA"/>
</dbReference>
<keyword evidence="1" id="KW-0812">Transmembrane</keyword>
<dbReference type="InterPro" id="IPR050232">
    <property type="entry name" value="FBL13/AtMIF1-like"/>
</dbReference>
<dbReference type="Pfam" id="PF08387">
    <property type="entry name" value="FBD"/>
    <property type="match status" value="1"/>
</dbReference>
<keyword evidence="1" id="KW-0472">Membrane</keyword>
<keyword evidence="1" id="KW-1133">Transmembrane helix</keyword>
<dbReference type="Proteomes" id="UP001642260">
    <property type="component" value="Unassembled WGS sequence"/>
</dbReference>
<dbReference type="InterPro" id="IPR036047">
    <property type="entry name" value="F-box-like_dom_sf"/>
</dbReference>
<dbReference type="InterPro" id="IPR001810">
    <property type="entry name" value="F-box_dom"/>
</dbReference>
<dbReference type="SUPFAM" id="SSF81383">
    <property type="entry name" value="F-box domain"/>
    <property type="match status" value="1"/>
</dbReference>
<sequence>MENRICDLPDDLLLLILVLVPTKVAITTTVLSKRWRFVWTMLRQLEFNDDGSESLGWFVDQSLQLHKATKLRSLVVKLGPSCTVEVDVRKWVEYAINRGVRVLDFKLLWTAEPTSFPKGLYTCDTLVHLSLSNEIFVDVSSQARLPSLSHLSLLHVVYKDEDSLVRLLSSSPILNLLMVERHEEDNLTNFTVKVPSLQILYYETTWRKDDDEDDRLTGSLVIDTPALTEFYIFDVWDYYCLIENMSCLVEACISFVRNPDDKFLRHLVSATHLLLCLTEPMVECCTAIKFSWLIAFYLRPVKSVDWLDALMFLLQNSPKLKTLMIKTETESIPPSWNQPNSIPGCMSSNLEIFGWVDYGGREGEKQLVTYILANAESLKKVEISFLDTSNLEEKQKELESLPRSSSSCQLLFPTQVEWRF</sequence>
<reference evidence="3 4" key="1">
    <citation type="submission" date="2022-03" db="EMBL/GenBank/DDBJ databases">
        <authorList>
            <person name="Macdonald S."/>
            <person name="Ahmed S."/>
            <person name="Newling K."/>
        </authorList>
    </citation>
    <scope>NUCLEOTIDE SEQUENCE [LARGE SCALE GENOMIC DNA]</scope>
</reference>
<dbReference type="Pfam" id="PF00646">
    <property type="entry name" value="F-box"/>
    <property type="match status" value="1"/>
</dbReference>
<evidence type="ECO:0000313" key="3">
    <source>
        <dbReference type="EMBL" id="CAH8354275.1"/>
    </source>
</evidence>
<protein>
    <recommendedName>
        <fullName evidence="2">FBD domain-containing protein</fullName>
    </recommendedName>
</protein>
<dbReference type="AlphaFoldDB" id="A0ABC8K6W4"/>
<evidence type="ECO:0000259" key="2">
    <source>
        <dbReference type="SMART" id="SM00579"/>
    </source>
</evidence>
<feature type="transmembrane region" description="Helical" evidence="1">
    <location>
        <begin position="12"/>
        <end position="31"/>
    </location>
</feature>